<dbReference type="FunCoup" id="T1EEL5">
    <property type="interactions" value="1846"/>
</dbReference>
<dbReference type="GO" id="GO:0045654">
    <property type="term" value="P:positive regulation of megakaryocyte differentiation"/>
    <property type="evidence" value="ECO:0007669"/>
    <property type="project" value="UniProtKB-ARBA"/>
</dbReference>
<dbReference type="SUPFAM" id="SSF49785">
    <property type="entry name" value="Galactose-binding domain-like"/>
    <property type="match status" value="1"/>
</dbReference>
<dbReference type="InterPro" id="IPR008979">
    <property type="entry name" value="Galactose-bd-like_sf"/>
</dbReference>
<evidence type="ECO:0000313" key="4">
    <source>
        <dbReference type="EnsemblMetazoa" id="HelroP108687"/>
    </source>
</evidence>
<dbReference type="KEGG" id="hro:HELRODRAFT_108687"/>
<reference evidence="5" key="1">
    <citation type="submission" date="2012-12" db="EMBL/GenBank/DDBJ databases">
        <authorList>
            <person name="Hellsten U."/>
            <person name="Grimwood J."/>
            <person name="Chapman J.A."/>
            <person name="Shapiro H."/>
            <person name="Aerts A."/>
            <person name="Otillar R.P."/>
            <person name="Terry A.Y."/>
            <person name="Boore J.L."/>
            <person name="Simakov O."/>
            <person name="Marletaz F."/>
            <person name="Cho S.-J."/>
            <person name="Edsinger-Gonzales E."/>
            <person name="Havlak P."/>
            <person name="Kuo D.-H."/>
            <person name="Larsson T."/>
            <person name="Lv J."/>
            <person name="Arendt D."/>
            <person name="Savage R."/>
            <person name="Osoegawa K."/>
            <person name="de Jong P."/>
            <person name="Lindberg D.R."/>
            <person name="Seaver E.C."/>
            <person name="Weisblat D.A."/>
            <person name="Putnam N.H."/>
            <person name="Grigoriev I.V."/>
            <person name="Rokhsar D.S."/>
        </authorList>
    </citation>
    <scope>NUCLEOTIDE SEQUENCE</scope>
</reference>
<proteinExistence type="inferred from homology"/>
<dbReference type="PROSITE" id="PS51532">
    <property type="entry name" value="PITH"/>
    <property type="match status" value="1"/>
</dbReference>
<dbReference type="GeneID" id="20195017"/>
<accession>T1EEL5</accession>
<dbReference type="OMA" id="RLVFKPW"/>
<dbReference type="GO" id="GO:0060255">
    <property type="term" value="P:regulation of macromolecule metabolic process"/>
    <property type="evidence" value="ECO:0007669"/>
    <property type="project" value="UniProtKB-ARBA"/>
</dbReference>
<dbReference type="GO" id="GO:0005634">
    <property type="term" value="C:nucleus"/>
    <property type="evidence" value="ECO:0000318"/>
    <property type="project" value="GO_Central"/>
</dbReference>
<dbReference type="FunFam" id="2.60.120.470:FF:000002">
    <property type="entry name" value="PITH domain-containing protein 1"/>
    <property type="match status" value="1"/>
</dbReference>
<dbReference type="GO" id="GO:0080090">
    <property type="term" value="P:regulation of primary metabolic process"/>
    <property type="evidence" value="ECO:0007669"/>
    <property type="project" value="UniProtKB-ARBA"/>
</dbReference>
<dbReference type="GO" id="GO:0005737">
    <property type="term" value="C:cytoplasm"/>
    <property type="evidence" value="ECO:0007669"/>
    <property type="project" value="UniProtKB-ARBA"/>
</dbReference>
<dbReference type="InParanoid" id="T1EEL5"/>
<dbReference type="InterPro" id="IPR010400">
    <property type="entry name" value="PITH_dom"/>
</dbReference>
<dbReference type="EnsemblMetazoa" id="HelroT108687">
    <property type="protein sequence ID" value="HelroP108687"/>
    <property type="gene ID" value="HelroG108687"/>
</dbReference>
<dbReference type="STRING" id="6412.T1EEL5"/>
<dbReference type="AlphaFoldDB" id="T1EEL5"/>
<dbReference type="PANTHER" id="PTHR12175:SF1">
    <property type="entry name" value="PITH DOMAIN-CONTAINING PROTEIN 1"/>
    <property type="match status" value="1"/>
</dbReference>
<evidence type="ECO:0000259" key="2">
    <source>
        <dbReference type="PROSITE" id="PS51532"/>
    </source>
</evidence>
<sequence length="214" mass="24498">MSGHNHPHGQHCGCSCEHTEEDETQDRGNLYSLYSKIDIYKVQCLNEAVDESGRLVFKAWHERTDRSKFVESDVDQELLFNIPFTGCIRLKGMIVIGGEEGQHPKSVKLFKNRPSMTFDDGLGEADQEFELVKDYDGSAEYEIRATRFSSISHLSIYFPTNFGAETTKIYYIGLKGDFTEFRRQEITLATYEARANPADHHKINHLDDVPKAIR</sequence>
<reference evidence="3 5" key="2">
    <citation type="journal article" date="2013" name="Nature">
        <title>Insights into bilaterian evolution from three spiralian genomes.</title>
        <authorList>
            <person name="Simakov O."/>
            <person name="Marletaz F."/>
            <person name="Cho S.J."/>
            <person name="Edsinger-Gonzales E."/>
            <person name="Havlak P."/>
            <person name="Hellsten U."/>
            <person name="Kuo D.H."/>
            <person name="Larsson T."/>
            <person name="Lv J."/>
            <person name="Arendt D."/>
            <person name="Savage R."/>
            <person name="Osoegawa K."/>
            <person name="de Jong P."/>
            <person name="Grimwood J."/>
            <person name="Chapman J.A."/>
            <person name="Shapiro H."/>
            <person name="Aerts A."/>
            <person name="Otillar R.P."/>
            <person name="Terry A.Y."/>
            <person name="Boore J.L."/>
            <person name="Grigoriev I.V."/>
            <person name="Lindberg D.R."/>
            <person name="Seaver E.C."/>
            <person name="Weisblat D.A."/>
            <person name="Putnam N.H."/>
            <person name="Rokhsar D.S."/>
        </authorList>
    </citation>
    <scope>NUCLEOTIDE SEQUENCE</scope>
</reference>
<dbReference type="InterPro" id="IPR045099">
    <property type="entry name" value="PITH1-like"/>
</dbReference>
<name>T1EEL5_HELRO</name>
<dbReference type="Proteomes" id="UP000015101">
    <property type="component" value="Unassembled WGS sequence"/>
</dbReference>
<feature type="domain" description="PITH" evidence="2">
    <location>
        <begin position="22"/>
        <end position="194"/>
    </location>
</feature>
<protein>
    <recommendedName>
        <fullName evidence="2">PITH domain-containing protein</fullName>
    </recommendedName>
</protein>
<keyword evidence="5" id="KW-1185">Reference proteome</keyword>
<dbReference type="Pfam" id="PF06201">
    <property type="entry name" value="PITH"/>
    <property type="match status" value="1"/>
</dbReference>
<dbReference type="EMBL" id="KB097753">
    <property type="protein sequence ID" value="ESN90624.1"/>
    <property type="molecule type" value="Genomic_DNA"/>
</dbReference>
<dbReference type="eggNOG" id="KOG1730">
    <property type="taxonomic scope" value="Eukaryota"/>
</dbReference>
<evidence type="ECO:0000256" key="1">
    <source>
        <dbReference type="ARBA" id="ARBA00025788"/>
    </source>
</evidence>
<gene>
    <name evidence="4" type="primary">20195017</name>
    <name evidence="3" type="ORF">HELRODRAFT_108687</name>
</gene>
<dbReference type="InterPro" id="IPR037047">
    <property type="entry name" value="PITH_dom_sf"/>
</dbReference>
<dbReference type="CTD" id="20195017"/>
<organism evidence="4 5">
    <name type="scientific">Helobdella robusta</name>
    <name type="common">Californian leech</name>
    <dbReference type="NCBI Taxonomy" id="6412"/>
    <lineage>
        <taxon>Eukaryota</taxon>
        <taxon>Metazoa</taxon>
        <taxon>Spiralia</taxon>
        <taxon>Lophotrochozoa</taxon>
        <taxon>Annelida</taxon>
        <taxon>Clitellata</taxon>
        <taxon>Hirudinea</taxon>
        <taxon>Rhynchobdellida</taxon>
        <taxon>Glossiphoniidae</taxon>
        <taxon>Helobdella</taxon>
    </lineage>
</organism>
<evidence type="ECO:0000313" key="3">
    <source>
        <dbReference type="EMBL" id="ESN90624.1"/>
    </source>
</evidence>
<dbReference type="HOGENOM" id="CLU_072377_2_0_1"/>
<dbReference type="PANTHER" id="PTHR12175">
    <property type="entry name" value="AD039 HT014 THIOREDOXIN FAMILY TRP26"/>
    <property type="match status" value="1"/>
</dbReference>
<comment type="similarity">
    <text evidence="1">Belongs to the PITHD1 family.</text>
</comment>
<dbReference type="OrthoDB" id="2635at2759"/>
<reference evidence="4" key="3">
    <citation type="submission" date="2015-06" db="UniProtKB">
        <authorList>
            <consortium name="EnsemblMetazoa"/>
        </authorList>
    </citation>
    <scope>IDENTIFICATION</scope>
</reference>
<dbReference type="Gene3D" id="2.60.120.470">
    <property type="entry name" value="PITH domain"/>
    <property type="match status" value="1"/>
</dbReference>
<dbReference type="EMBL" id="AMQM01002312">
    <property type="status" value="NOT_ANNOTATED_CDS"/>
    <property type="molecule type" value="Genomic_DNA"/>
</dbReference>
<dbReference type="RefSeq" id="XP_009031523.1">
    <property type="nucleotide sequence ID" value="XM_009033275.1"/>
</dbReference>
<evidence type="ECO:0000313" key="5">
    <source>
        <dbReference type="Proteomes" id="UP000015101"/>
    </source>
</evidence>